<protein>
    <submittedName>
        <fullName evidence="3">Tripartite tricarboxylate transporter TctB family protein</fullName>
    </submittedName>
</protein>
<evidence type="ECO:0000256" key="1">
    <source>
        <dbReference type="SAM" id="Phobius"/>
    </source>
</evidence>
<keyword evidence="1" id="KW-0812">Transmembrane</keyword>
<gene>
    <name evidence="3" type="ORF">EJO69_06830</name>
</gene>
<feature type="transmembrane region" description="Helical" evidence="1">
    <location>
        <begin position="50"/>
        <end position="72"/>
    </location>
</feature>
<dbReference type="EMBL" id="CP034438">
    <property type="protein sequence ID" value="AZN30055.1"/>
    <property type="molecule type" value="Genomic_DNA"/>
</dbReference>
<keyword evidence="1" id="KW-1133">Transmembrane helix</keyword>
<keyword evidence="4" id="KW-1185">Reference proteome</keyword>
<feature type="transmembrane region" description="Helical" evidence="1">
    <location>
        <begin position="159"/>
        <end position="177"/>
    </location>
</feature>
<proteinExistence type="predicted"/>
<evidence type="ECO:0000313" key="4">
    <source>
        <dbReference type="Proteomes" id="UP000270021"/>
    </source>
</evidence>
<keyword evidence="1" id="KW-0472">Membrane</keyword>
<dbReference type="InterPro" id="IPR009936">
    <property type="entry name" value="DUF1468"/>
</dbReference>
<dbReference type="Pfam" id="PF07331">
    <property type="entry name" value="TctB"/>
    <property type="match status" value="1"/>
</dbReference>
<dbReference type="KEGG" id="fsl:EJO69_06830"/>
<dbReference type="AlphaFoldDB" id="A0A3S8Z9K9"/>
<reference evidence="3 4" key="1">
    <citation type="submission" date="2018-12" db="EMBL/GenBank/DDBJ databases">
        <title>Complete genome sequence of Flaviflexus salsibiostraticola KCTC 33148.</title>
        <authorList>
            <person name="Bae J.-W."/>
        </authorList>
    </citation>
    <scope>NUCLEOTIDE SEQUENCE [LARGE SCALE GENOMIC DNA]</scope>
    <source>
        <strain evidence="3 4">KCTC 33148</strain>
    </source>
</reference>
<organism evidence="3 4">
    <name type="scientific">Flaviflexus salsibiostraticola</name>
    <dbReference type="NCBI Taxonomy" id="1282737"/>
    <lineage>
        <taxon>Bacteria</taxon>
        <taxon>Bacillati</taxon>
        <taxon>Actinomycetota</taxon>
        <taxon>Actinomycetes</taxon>
        <taxon>Actinomycetales</taxon>
        <taxon>Actinomycetaceae</taxon>
        <taxon>Flaviflexus</taxon>
    </lineage>
</organism>
<evidence type="ECO:0000259" key="2">
    <source>
        <dbReference type="Pfam" id="PF07331"/>
    </source>
</evidence>
<dbReference type="Proteomes" id="UP000270021">
    <property type="component" value="Chromosome"/>
</dbReference>
<feature type="domain" description="DUF1468" evidence="2">
    <location>
        <begin position="19"/>
        <end position="186"/>
    </location>
</feature>
<sequence length="192" mass="20319">MSRVTENPATTRQRSVADIVLAAICVGGGIAVIVYASGMKTLNTGQMGPGLFPSLIGWLFVVFGAVLLFQGIRGGVPKHEDEDVVVIDEDVAADEAGLVDASEGRSYAILDEAPARLLFNGMVVVGGIVAYLLLADTLGFIITLFLVLSSIMLSLREKVWRTAVFASVVTAVMYLGFEKGLLVQLPDGILGF</sequence>
<name>A0A3S8Z9K9_9ACTO</name>
<feature type="transmembrane region" description="Helical" evidence="1">
    <location>
        <begin position="20"/>
        <end position="38"/>
    </location>
</feature>
<accession>A0A3S8Z9K9</accession>
<feature type="transmembrane region" description="Helical" evidence="1">
    <location>
        <begin position="122"/>
        <end position="147"/>
    </location>
</feature>
<evidence type="ECO:0000313" key="3">
    <source>
        <dbReference type="EMBL" id="AZN30055.1"/>
    </source>
</evidence>
<dbReference type="OrthoDB" id="3267284at2"/>